<reference evidence="2 3" key="1">
    <citation type="journal article" date="2021" name="MBio">
        <title>A New Model Trypanosomatid, Novymonas esmeraldas: Genomic Perception of Its 'Candidatus Pandoraea novymonadis' Endosymbiont.</title>
        <authorList>
            <person name="Zakharova A."/>
            <person name="Saura A."/>
            <person name="Butenko A."/>
            <person name="Podesvova L."/>
            <person name="Warmusova S."/>
            <person name="Kostygov A.Y."/>
            <person name="Nenarokova A."/>
            <person name="Lukes J."/>
            <person name="Opperdoes F.R."/>
            <person name="Yurchenko V."/>
        </authorList>
    </citation>
    <scope>NUCLEOTIDE SEQUENCE [LARGE SCALE GENOMIC DNA]</scope>
    <source>
        <strain evidence="2 3">E262AT.01</strain>
    </source>
</reference>
<name>A0AAW0EWY2_9TRYP</name>
<evidence type="ECO:0000313" key="3">
    <source>
        <dbReference type="Proteomes" id="UP001430356"/>
    </source>
</evidence>
<keyword evidence="3" id="KW-1185">Reference proteome</keyword>
<protein>
    <submittedName>
        <fullName evidence="2">Uncharacterized protein</fullName>
    </submittedName>
</protein>
<dbReference type="CDD" id="cd02019">
    <property type="entry name" value="NK"/>
    <property type="match status" value="1"/>
</dbReference>
<dbReference type="EMBL" id="JAECZO010000176">
    <property type="protein sequence ID" value="KAK7198797.1"/>
    <property type="molecule type" value="Genomic_DNA"/>
</dbReference>
<dbReference type="AlphaFoldDB" id="A0AAW0EWY2"/>
<sequence>MADSLQADASADVQREVAAVTDRNEAVPVDIHVQLIGVVGCSASGKSTVAHHLACQLRSPLHPISTDAFFSDVYEQLGTFEDARCIDYAAMARWMQVMVHAVPTVSVTCRDNACAAASASSLALEHRAQRAWWAQMRVHLPEAESYARVDPGSALDGTSVSTCCAASTDDGEGSDVSLHAHEAEDAELRQRCTAFPAAAAAATVTGTGADAVALTRRHRPVTVYVVWEGFTLLCSRLVNAHIDCAIHVRCDAETACLRRFLRSPRRHLLQHVAAHSPTAESEVDEARRATHATIVSRVVRQTYQSRILKMWRTRAHESHRLSLAAALAEEMRLDDDAATLSRSVDSSCASPATPTSPHAVQDALRLLEATCFNPPRPRGAASASPAQHAVSCDGEDGSQCWTADGMPTLQFQRFWETDFDSWLAAQSTAAGALAWASLSRSGAQAVDCSDEVPHASPADGRGGLHSSTAPTSVVETDEVYVRRVLAERARLALQQQICPSDAAPAGDDGALSSALMPFYHEFRYWFFFEVLFYDRVYRPLQAHRLRWRSAAAAATGGANTSVCDALRRRWWTLDNGRGAQGRDGDVLAERVEGIAMELLGCVAHASHT</sequence>
<comment type="caution">
    <text evidence="2">The sequence shown here is derived from an EMBL/GenBank/DDBJ whole genome shotgun (WGS) entry which is preliminary data.</text>
</comment>
<dbReference type="SUPFAM" id="SSF52540">
    <property type="entry name" value="P-loop containing nucleoside triphosphate hydrolases"/>
    <property type="match status" value="1"/>
</dbReference>
<dbReference type="Proteomes" id="UP001430356">
    <property type="component" value="Unassembled WGS sequence"/>
</dbReference>
<feature type="region of interest" description="Disordered" evidence="1">
    <location>
        <begin position="449"/>
        <end position="470"/>
    </location>
</feature>
<dbReference type="Gene3D" id="3.40.50.300">
    <property type="entry name" value="P-loop containing nucleotide triphosphate hydrolases"/>
    <property type="match status" value="1"/>
</dbReference>
<evidence type="ECO:0000256" key="1">
    <source>
        <dbReference type="SAM" id="MobiDB-lite"/>
    </source>
</evidence>
<gene>
    <name evidence="2" type="ORF">NESM_000845300</name>
</gene>
<organism evidence="2 3">
    <name type="scientific">Novymonas esmeraldas</name>
    <dbReference type="NCBI Taxonomy" id="1808958"/>
    <lineage>
        <taxon>Eukaryota</taxon>
        <taxon>Discoba</taxon>
        <taxon>Euglenozoa</taxon>
        <taxon>Kinetoplastea</taxon>
        <taxon>Metakinetoplastina</taxon>
        <taxon>Trypanosomatida</taxon>
        <taxon>Trypanosomatidae</taxon>
        <taxon>Novymonas</taxon>
    </lineage>
</organism>
<dbReference type="InterPro" id="IPR027417">
    <property type="entry name" value="P-loop_NTPase"/>
</dbReference>
<feature type="region of interest" description="Disordered" evidence="1">
    <location>
        <begin position="376"/>
        <end position="395"/>
    </location>
</feature>
<evidence type="ECO:0000313" key="2">
    <source>
        <dbReference type="EMBL" id="KAK7198797.1"/>
    </source>
</evidence>
<accession>A0AAW0EWY2</accession>
<proteinExistence type="predicted"/>